<feature type="compositionally biased region" description="Polar residues" evidence="12">
    <location>
        <begin position="14"/>
        <end position="26"/>
    </location>
</feature>
<dbReference type="PANTHER" id="PTHR19872">
    <property type="entry name" value="UBIQUITIN LIGASE SPECIFICITY FACTOR/HREP PROTEIN"/>
    <property type="match status" value="1"/>
</dbReference>
<dbReference type="Proteomes" id="UP001345013">
    <property type="component" value="Unassembled WGS sequence"/>
</dbReference>
<evidence type="ECO:0000256" key="11">
    <source>
        <dbReference type="PROSITE-ProRule" id="PRU00221"/>
    </source>
</evidence>
<evidence type="ECO:0000256" key="7">
    <source>
        <dbReference type="ARBA" id="ARBA00022737"/>
    </source>
</evidence>
<feature type="repeat" description="WD" evidence="11">
    <location>
        <begin position="610"/>
        <end position="634"/>
    </location>
</feature>
<reference evidence="14 15" key="1">
    <citation type="submission" date="2023-08" db="EMBL/GenBank/DDBJ databases">
        <title>Black Yeasts Isolated from many extreme environments.</title>
        <authorList>
            <person name="Coleine C."/>
            <person name="Stajich J.E."/>
            <person name="Selbmann L."/>
        </authorList>
    </citation>
    <scope>NUCLEOTIDE SEQUENCE [LARGE SCALE GENOMIC DNA]</scope>
    <source>
        <strain evidence="14 15">CCFEE 5885</strain>
    </source>
</reference>
<feature type="repeat" description="WD" evidence="11">
    <location>
        <begin position="635"/>
        <end position="674"/>
    </location>
</feature>
<dbReference type="InterPro" id="IPR015943">
    <property type="entry name" value="WD40/YVTN_repeat-like_dom_sf"/>
</dbReference>
<organism evidence="14 15">
    <name type="scientific">Lithohypha guttulata</name>
    <dbReference type="NCBI Taxonomy" id="1690604"/>
    <lineage>
        <taxon>Eukaryota</taxon>
        <taxon>Fungi</taxon>
        <taxon>Dikarya</taxon>
        <taxon>Ascomycota</taxon>
        <taxon>Pezizomycotina</taxon>
        <taxon>Eurotiomycetes</taxon>
        <taxon>Chaetothyriomycetidae</taxon>
        <taxon>Chaetothyriales</taxon>
        <taxon>Trichomeriaceae</taxon>
        <taxon>Lithohypha</taxon>
    </lineage>
</organism>
<evidence type="ECO:0000256" key="6">
    <source>
        <dbReference type="ARBA" id="ARBA00022574"/>
    </source>
</evidence>
<dbReference type="SMART" id="SM00256">
    <property type="entry name" value="FBOX"/>
    <property type="match status" value="1"/>
</dbReference>
<dbReference type="CDD" id="cd22147">
    <property type="entry name" value="F-box_SpPof1-like"/>
    <property type="match status" value="1"/>
</dbReference>
<keyword evidence="15" id="KW-1185">Reference proteome</keyword>
<evidence type="ECO:0000259" key="13">
    <source>
        <dbReference type="PROSITE" id="PS50181"/>
    </source>
</evidence>
<evidence type="ECO:0000256" key="12">
    <source>
        <dbReference type="SAM" id="MobiDB-lite"/>
    </source>
</evidence>
<gene>
    <name evidence="14" type="ORF">LTR24_001070</name>
</gene>
<comment type="subunit">
    <text evidence="4">Component of the SCF(sconB) E3 ubiquitin ligase complex.</text>
</comment>
<feature type="repeat" description="WD" evidence="11">
    <location>
        <begin position="488"/>
        <end position="529"/>
    </location>
</feature>
<dbReference type="Gene3D" id="1.20.1280.50">
    <property type="match status" value="1"/>
</dbReference>
<comment type="pathway">
    <text evidence="2">Protein modification; protein ubiquitination.</text>
</comment>
<dbReference type="Pfam" id="PF12937">
    <property type="entry name" value="F-box-like"/>
    <property type="match status" value="1"/>
</dbReference>
<keyword evidence="6 11" id="KW-0853">WD repeat</keyword>
<protein>
    <recommendedName>
        <fullName evidence="5">Probable E3 ubiquitin ligase complex SCF subunit sconB</fullName>
    </recommendedName>
    <alternativeName>
        <fullName evidence="10">Sulfur controller B</fullName>
    </alternativeName>
    <alternativeName>
        <fullName evidence="9">Sulfur metabolite repression control protein B</fullName>
    </alternativeName>
</protein>
<evidence type="ECO:0000256" key="5">
    <source>
        <dbReference type="ARBA" id="ARBA00015819"/>
    </source>
</evidence>
<name>A0ABR0KMC3_9EURO</name>
<comment type="caution">
    <text evidence="14">The sequence shown here is derived from an EMBL/GenBank/DDBJ whole genome shotgun (WGS) entry which is preliminary data.</text>
</comment>
<dbReference type="InterPro" id="IPR020472">
    <property type="entry name" value="WD40_PAC1"/>
</dbReference>
<dbReference type="SMART" id="SM00320">
    <property type="entry name" value="WD40"/>
    <property type="match status" value="7"/>
</dbReference>
<dbReference type="PROSITE" id="PS50294">
    <property type="entry name" value="WD_REPEATS_REGION"/>
    <property type="match status" value="4"/>
</dbReference>
<evidence type="ECO:0000313" key="14">
    <source>
        <dbReference type="EMBL" id="KAK5100275.1"/>
    </source>
</evidence>
<evidence type="ECO:0000256" key="3">
    <source>
        <dbReference type="ARBA" id="ARBA00007968"/>
    </source>
</evidence>
<comment type="function">
    <text evidence="1">Component of the SCF(sconB) E3 ubiquitin ligase complex involved in the regulation of sulfur metabolite repression, probably by mediating the inactivation or degradation of the metR transcription factor.</text>
</comment>
<evidence type="ECO:0000256" key="1">
    <source>
        <dbReference type="ARBA" id="ARBA00002730"/>
    </source>
</evidence>
<dbReference type="InterPro" id="IPR001680">
    <property type="entry name" value="WD40_rpt"/>
</dbReference>
<evidence type="ECO:0000256" key="8">
    <source>
        <dbReference type="ARBA" id="ARBA00022786"/>
    </source>
</evidence>
<dbReference type="Pfam" id="PF00400">
    <property type="entry name" value="WD40"/>
    <property type="match status" value="6"/>
</dbReference>
<dbReference type="InterPro" id="IPR051075">
    <property type="entry name" value="SCF_subunit_WD-repeat"/>
</dbReference>
<keyword evidence="8" id="KW-0833">Ubl conjugation pathway</keyword>
<keyword evidence="7" id="KW-0677">Repeat</keyword>
<dbReference type="InterPro" id="IPR036322">
    <property type="entry name" value="WD40_repeat_dom_sf"/>
</dbReference>
<evidence type="ECO:0000256" key="10">
    <source>
        <dbReference type="ARBA" id="ARBA00032113"/>
    </source>
</evidence>
<dbReference type="PROSITE" id="PS00678">
    <property type="entry name" value="WD_REPEATS_1"/>
    <property type="match status" value="3"/>
</dbReference>
<feature type="domain" description="F-box" evidence="13">
    <location>
        <begin position="201"/>
        <end position="247"/>
    </location>
</feature>
<dbReference type="SUPFAM" id="SSF50978">
    <property type="entry name" value="WD40 repeat-like"/>
    <property type="match status" value="1"/>
</dbReference>
<feature type="repeat" description="WD" evidence="11">
    <location>
        <begin position="449"/>
        <end position="488"/>
    </location>
</feature>
<dbReference type="PANTHER" id="PTHR19872:SF9">
    <property type="entry name" value="UBIQUITIN-BINDING SDF UBIQUITIN LIGASE COMPLEX SUBUNIT"/>
    <property type="match status" value="1"/>
</dbReference>
<dbReference type="CDD" id="cd00200">
    <property type="entry name" value="WD40"/>
    <property type="match status" value="1"/>
</dbReference>
<feature type="repeat" description="WD" evidence="11">
    <location>
        <begin position="409"/>
        <end position="448"/>
    </location>
</feature>
<proteinExistence type="inferred from homology"/>
<dbReference type="PROSITE" id="PS50082">
    <property type="entry name" value="WD_REPEATS_2"/>
    <property type="match status" value="6"/>
</dbReference>
<feature type="compositionally biased region" description="Polar residues" evidence="12">
    <location>
        <begin position="97"/>
        <end position="117"/>
    </location>
</feature>
<dbReference type="InterPro" id="IPR001810">
    <property type="entry name" value="F-box_dom"/>
</dbReference>
<feature type="region of interest" description="Disordered" evidence="12">
    <location>
        <begin position="14"/>
        <end position="80"/>
    </location>
</feature>
<dbReference type="SUPFAM" id="SSF81383">
    <property type="entry name" value="F-box domain"/>
    <property type="match status" value="1"/>
</dbReference>
<dbReference type="EMBL" id="JAVRRG010000007">
    <property type="protein sequence ID" value="KAK5100275.1"/>
    <property type="molecule type" value="Genomic_DNA"/>
</dbReference>
<dbReference type="PRINTS" id="PR00320">
    <property type="entry name" value="GPROTEINBRPT"/>
</dbReference>
<evidence type="ECO:0000256" key="9">
    <source>
        <dbReference type="ARBA" id="ARBA00030034"/>
    </source>
</evidence>
<dbReference type="Gene3D" id="2.130.10.10">
    <property type="entry name" value="YVTN repeat-like/Quinoprotein amine dehydrogenase"/>
    <property type="match status" value="2"/>
</dbReference>
<sequence>MPFNLLLERQEELNTTASGSTLNGHNHSLHDWEMPPRKRVRASTEESTEEEVDTNTSLKHRKYHEPLSEKNSHTKGTSTTKLDQEVTGPFMAKHVPTQYNPQGNPALTETRQPSDPNTKFCYRHRPDMLCRRQADEPTMDKLQKNLERLSESDRQAVVQVWSLFSAAPSKHRNLMLQGILTQCCFPQLSFLSANVQKLIKIDFLSALPPEISFRILSSLDTISLCKAAQVSRRWRQLADDDVVWHRMCEQHIDRKCTKCGWGLPLLDRKRLRASKRQMQLRAAGRGQNVWSPAGTPVAEVEQNPLARDVSAINVTSVAASAISAAGRQPSLEPPFPDWEKMKRPWKHVYRDRWRVGKNWKHGVCSTKVLKGHENGVMAVQMLDNILATGSYDKTIKIWDLDTGKEIRTLTGHTGGIRCLQFDDSKLISGSMDGTMKLWDWRTGVCCATYSGHTDFVIGLHFDSNILVSGSADSTAKVWNFQDKSIFTLRGHEDWVNSVRIDSESRTVFTASDDFTVKLWDLDTKQCIHTYRGHGAHVQQVVLLPREFDMEDDLALFGDQISDTGSQAGDSASFSGHDQSPVMTHRVLHNEDQRAGAYRYTFTNGRPEPPRYMVTSALDNTIRLWEVSTGREIRKFFGHVEGVWGLAADSLRIVSGANDRMVKIWDPRTGKCERTFTGHTGPVTCIGLSDSRMCSAGEDNEVRVYCFSEKDCF</sequence>
<dbReference type="PROSITE" id="PS50181">
    <property type="entry name" value="FBOX"/>
    <property type="match status" value="1"/>
</dbReference>
<evidence type="ECO:0000256" key="2">
    <source>
        <dbReference type="ARBA" id="ARBA00004906"/>
    </source>
</evidence>
<dbReference type="InterPro" id="IPR019775">
    <property type="entry name" value="WD40_repeat_CS"/>
</dbReference>
<feature type="region of interest" description="Disordered" evidence="12">
    <location>
        <begin position="95"/>
        <end position="122"/>
    </location>
</feature>
<comment type="similarity">
    <text evidence="3">Belongs to the WD repeat MET30/SCONB/SCON-2 family.</text>
</comment>
<dbReference type="InterPro" id="IPR036047">
    <property type="entry name" value="F-box-like_dom_sf"/>
</dbReference>
<evidence type="ECO:0000256" key="4">
    <source>
        <dbReference type="ARBA" id="ARBA00011725"/>
    </source>
</evidence>
<feature type="repeat" description="WD" evidence="11">
    <location>
        <begin position="369"/>
        <end position="408"/>
    </location>
</feature>
<evidence type="ECO:0000313" key="15">
    <source>
        <dbReference type="Proteomes" id="UP001345013"/>
    </source>
</evidence>
<accession>A0ABR0KMC3</accession>